<dbReference type="SMART" id="SM01294">
    <property type="entry name" value="PKS_PP_betabranch"/>
    <property type="match status" value="1"/>
</dbReference>
<feature type="domain" description="Carrier" evidence="7">
    <location>
        <begin position="4853"/>
        <end position="4928"/>
    </location>
</feature>
<dbReference type="GO" id="GO:0008610">
    <property type="term" value="P:lipid biosynthetic process"/>
    <property type="evidence" value="ECO:0007669"/>
    <property type="project" value="UniProtKB-ARBA"/>
</dbReference>
<dbReference type="EMBL" id="SOCP01000001">
    <property type="protein sequence ID" value="TDV57555.1"/>
    <property type="molecule type" value="Genomic_DNA"/>
</dbReference>
<dbReference type="CDD" id="cd05930">
    <property type="entry name" value="A_NRPS"/>
    <property type="match status" value="3"/>
</dbReference>
<dbReference type="RefSeq" id="WP_133900807.1">
    <property type="nucleotide sequence ID" value="NZ_SOCP01000001.1"/>
</dbReference>
<dbReference type="CDD" id="cd17643">
    <property type="entry name" value="A_NRPS_Cytc1-like"/>
    <property type="match status" value="1"/>
</dbReference>
<dbReference type="Pfam" id="PF00550">
    <property type="entry name" value="PP-binding"/>
    <property type="match status" value="5"/>
</dbReference>
<dbReference type="InterPro" id="IPR006162">
    <property type="entry name" value="Ppantetheine_attach_site"/>
</dbReference>
<evidence type="ECO:0000313" key="9">
    <source>
        <dbReference type="Proteomes" id="UP000294927"/>
    </source>
</evidence>
<dbReference type="NCBIfam" id="NF003417">
    <property type="entry name" value="PRK04813.1"/>
    <property type="match status" value="6"/>
</dbReference>
<dbReference type="CDD" id="cd17652">
    <property type="entry name" value="A_NRPS_CmdD_like"/>
    <property type="match status" value="1"/>
</dbReference>
<keyword evidence="3" id="KW-0596">Phosphopantetheine</keyword>
<dbReference type="Pfam" id="PF00501">
    <property type="entry name" value="AMP-binding"/>
    <property type="match status" value="5"/>
</dbReference>
<comment type="cofactor">
    <cofactor evidence="1">
        <name>pantetheine 4'-phosphate</name>
        <dbReference type="ChEBI" id="CHEBI:47942"/>
    </cofactor>
</comment>
<dbReference type="InterPro" id="IPR009081">
    <property type="entry name" value="PP-bd_ACP"/>
</dbReference>
<dbReference type="Gene3D" id="3.40.50.12780">
    <property type="entry name" value="N-terminal domain of ligase-like"/>
    <property type="match status" value="5"/>
</dbReference>
<dbReference type="SUPFAM" id="SSF52777">
    <property type="entry name" value="CoA-dependent acyltransferases"/>
    <property type="match status" value="16"/>
</dbReference>
<protein>
    <submittedName>
        <fullName evidence="8">Non-ribosomal peptide synthase protein (TIGR01720 family)/amino acid adenylation domain-containing protein</fullName>
    </submittedName>
</protein>
<dbReference type="PANTHER" id="PTHR45527">
    <property type="entry name" value="NONRIBOSOMAL PEPTIDE SYNTHETASE"/>
    <property type="match status" value="1"/>
</dbReference>
<dbReference type="PANTHER" id="PTHR45527:SF1">
    <property type="entry name" value="FATTY ACID SYNTHASE"/>
    <property type="match status" value="1"/>
</dbReference>
<dbReference type="CDD" id="cd19531">
    <property type="entry name" value="LCL_NRPS-like"/>
    <property type="match status" value="3"/>
</dbReference>
<dbReference type="Pfam" id="PF13193">
    <property type="entry name" value="AMP-binding_C"/>
    <property type="match status" value="5"/>
</dbReference>
<dbReference type="NCBIfam" id="NF004282">
    <property type="entry name" value="PRK05691.1"/>
    <property type="match status" value="9"/>
</dbReference>
<dbReference type="InterPro" id="IPR023213">
    <property type="entry name" value="CAT-like_dom_sf"/>
</dbReference>
<proteinExistence type="inferred from homology"/>
<dbReference type="Pfam" id="PF00668">
    <property type="entry name" value="Condensation"/>
    <property type="match status" value="8"/>
</dbReference>
<dbReference type="GO" id="GO:0044550">
    <property type="term" value="P:secondary metabolite biosynthetic process"/>
    <property type="evidence" value="ECO:0007669"/>
    <property type="project" value="UniProtKB-ARBA"/>
</dbReference>
<dbReference type="GO" id="GO:0043041">
    <property type="term" value="P:amino acid activation for nonribosomal peptide biosynthetic process"/>
    <property type="evidence" value="ECO:0007669"/>
    <property type="project" value="TreeGrafter"/>
</dbReference>
<dbReference type="SUPFAM" id="SSF47336">
    <property type="entry name" value="ACP-like"/>
    <property type="match status" value="5"/>
</dbReference>
<dbReference type="PROSITE" id="PS50075">
    <property type="entry name" value="CARRIER"/>
    <property type="match status" value="5"/>
</dbReference>
<keyword evidence="4" id="KW-0597">Phosphoprotein</keyword>
<gene>
    <name evidence="8" type="ORF">CLV71_101426</name>
</gene>
<evidence type="ECO:0000256" key="5">
    <source>
        <dbReference type="ARBA" id="ARBA00022737"/>
    </source>
</evidence>
<keyword evidence="5" id="KW-0677">Repeat</keyword>
<dbReference type="PROSITE" id="PS00455">
    <property type="entry name" value="AMP_BINDING"/>
    <property type="match status" value="5"/>
</dbReference>
<dbReference type="SUPFAM" id="SSF56801">
    <property type="entry name" value="Acetyl-CoA synthetase-like"/>
    <property type="match status" value="5"/>
</dbReference>
<dbReference type="FunFam" id="3.40.50.12780:FF:000012">
    <property type="entry name" value="Non-ribosomal peptide synthetase"/>
    <property type="match status" value="2"/>
</dbReference>
<keyword evidence="9" id="KW-1185">Reference proteome</keyword>
<dbReference type="Gene3D" id="1.10.1200.10">
    <property type="entry name" value="ACP-like"/>
    <property type="match status" value="5"/>
</dbReference>
<dbReference type="CDD" id="cd19543">
    <property type="entry name" value="DCL_NRPS"/>
    <property type="match status" value="2"/>
</dbReference>
<dbReference type="GO" id="GO:0017000">
    <property type="term" value="P:antibiotic biosynthetic process"/>
    <property type="evidence" value="ECO:0007669"/>
    <property type="project" value="UniProtKB-KW"/>
</dbReference>
<dbReference type="GO" id="GO:0031177">
    <property type="term" value="F:phosphopantetheine binding"/>
    <property type="evidence" value="ECO:0007669"/>
    <property type="project" value="InterPro"/>
</dbReference>
<evidence type="ECO:0000256" key="2">
    <source>
        <dbReference type="ARBA" id="ARBA00006432"/>
    </source>
</evidence>
<dbReference type="NCBIfam" id="TIGR01733">
    <property type="entry name" value="AA-adenyl-dom"/>
    <property type="match status" value="5"/>
</dbReference>
<dbReference type="InterPro" id="IPR000873">
    <property type="entry name" value="AMP-dep_synth/lig_dom"/>
</dbReference>
<dbReference type="CDD" id="cd19534">
    <property type="entry name" value="E_NRPS"/>
    <property type="match status" value="2"/>
</dbReference>
<dbReference type="InterPro" id="IPR045851">
    <property type="entry name" value="AMP-bd_C_sf"/>
</dbReference>
<dbReference type="InterPro" id="IPR010071">
    <property type="entry name" value="AA_adenyl_dom"/>
</dbReference>
<dbReference type="Gene3D" id="3.30.559.10">
    <property type="entry name" value="Chloramphenicol acetyltransferase-like domain"/>
    <property type="match status" value="8"/>
</dbReference>
<dbReference type="GO" id="GO:0003824">
    <property type="term" value="F:catalytic activity"/>
    <property type="evidence" value="ECO:0007669"/>
    <property type="project" value="InterPro"/>
</dbReference>
<keyword evidence="6" id="KW-0045">Antibiotic biosynthesis</keyword>
<dbReference type="InterPro" id="IPR010060">
    <property type="entry name" value="NRPS_synth"/>
</dbReference>
<dbReference type="Proteomes" id="UP000294927">
    <property type="component" value="Unassembled WGS sequence"/>
</dbReference>
<dbReference type="InterPro" id="IPR042099">
    <property type="entry name" value="ANL_N_sf"/>
</dbReference>
<evidence type="ECO:0000256" key="3">
    <source>
        <dbReference type="ARBA" id="ARBA00022450"/>
    </source>
</evidence>
<comment type="caution">
    <text evidence="8">The sequence shown here is derived from an EMBL/GenBank/DDBJ whole genome shotgun (WGS) entry which is preliminary data.</text>
</comment>
<dbReference type="OrthoDB" id="2472181at2"/>
<dbReference type="FunFam" id="3.30.300.30:FF:000010">
    <property type="entry name" value="Enterobactin synthetase component F"/>
    <property type="match status" value="3"/>
</dbReference>
<evidence type="ECO:0000259" key="7">
    <source>
        <dbReference type="PROSITE" id="PS50075"/>
    </source>
</evidence>
<feature type="domain" description="Carrier" evidence="7">
    <location>
        <begin position="3414"/>
        <end position="3488"/>
    </location>
</feature>
<dbReference type="InterPro" id="IPR020806">
    <property type="entry name" value="PKS_PP-bd"/>
</dbReference>
<organism evidence="8 9">
    <name type="scientific">Actinophytocola oryzae</name>
    <dbReference type="NCBI Taxonomy" id="502181"/>
    <lineage>
        <taxon>Bacteria</taxon>
        <taxon>Bacillati</taxon>
        <taxon>Actinomycetota</taxon>
        <taxon>Actinomycetes</taxon>
        <taxon>Pseudonocardiales</taxon>
        <taxon>Pseudonocardiaceae</taxon>
    </lineage>
</organism>
<dbReference type="FunFam" id="3.40.50.980:FF:000002">
    <property type="entry name" value="Enterobactin synthetase component F"/>
    <property type="match status" value="1"/>
</dbReference>
<dbReference type="FunFam" id="1.10.1200.10:FF:000005">
    <property type="entry name" value="Nonribosomal peptide synthetase 1"/>
    <property type="match status" value="5"/>
</dbReference>
<dbReference type="GO" id="GO:0005737">
    <property type="term" value="C:cytoplasm"/>
    <property type="evidence" value="ECO:0007669"/>
    <property type="project" value="TreeGrafter"/>
</dbReference>
<evidence type="ECO:0000256" key="6">
    <source>
        <dbReference type="ARBA" id="ARBA00023194"/>
    </source>
</evidence>
<accession>A0A4R7W5M4</accession>
<feature type="domain" description="Carrier" evidence="7">
    <location>
        <begin position="2422"/>
        <end position="2497"/>
    </location>
</feature>
<evidence type="ECO:0000256" key="1">
    <source>
        <dbReference type="ARBA" id="ARBA00001957"/>
    </source>
</evidence>
<dbReference type="PROSITE" id="PS00012">
    <property type="entry name" value="PHOSPHOPANTETHEINE"/>
    <property type="match status" value="5"/>
</dbReference>
<dbReference type="Gene3D" id="3.30.300.30">
    <property type="match status" value="5"/>
</dbReference>
<dbReference type="InterPro" id="IPR001242">
    <property type="entry name" value="Condensation_dom"/>
</dbReference>
<dbReference type="Gene3D" id="3.30.559.30">
    <property type="entry name" value="Nonribosomal peptide synthetase, condensation domain"/>
    <property type="match status" value="8"/>
</dbReference>
<reference evidence="8 9" key="1">
    <citation type="submission" date="2019-03" db="EMBL/GenBank/DDBJ databases">
        <title>Genomic Encyclopedia of Archaeal and Bacterial Type Strains, Phase II (KMG-II): from individual species to whole genera.</title>
        <authorList>
            <person name="Goeker M."/>
        </authorList>
    </citation>
    <scope>NUCLEOTIDE SEQUENCE [LARGE SCALE GENOMIC DNA]</scope>
    <source>
        <strain evidence="8 9">DSM 45499</strain>
    </source>
</reference>
<feature type="domain" description="Carrier" evidence="7">
    <location>
        <begin position="5862"/>
        <end position="5936"/>
    </location>
</feature>
<dbReference type="InterPro" id="IPR036736">
    <property type="entry name" value="ACP-like_sf"/>
</dbReference>
<comment type="similarity">
    <text evidence="2">Belongs to the ATP-dependent AMP-binding enzyme family.</text>
</comment>
<name>A0A4R7W5M4_9PSEU</name>
<dbReference type="InterPro" id="IPR025110">
    <property type="entry name" value="AMP-bd_C"/>
</dbReference>
<sequence length="6367" mass="685036">MTSSRQHRIDALPAHLRARMAQRLAGNSAPAPVSAVPQAPRGGPLPLSSAQQRLWFASEFTPGGSDYNSGVALRLSGELRLPALRAAVAGLSRRHESLRTTFAGTDGRPTQVVHPDRVTGLSEVDCKDGLDALLDEEFARPFDLRTGPLFRATLVRVAEGEHVLLLTAHHIVVDGWSLRVLLAELAAEYAGTTPAAPTRQYADYAVWQQDRLDGSAMTEHTEYWRRVLDGAAPLDLPTDRSRPAMRSTRGAAHEFTVPGALFSRLTRVARACDTTLFSILTAACTVLLARHSGRPDVSLGTVTSGRTRPELDGVVGFFVNTVVLRSTVDDTLSFTDFLRQAAADWLEAFGHDEVPFDRLVEAVGAPRDPSRNPLFDVLVTLQNDRRGLPSFPGLRVEEVTLRRDTANFDLSFDFTEHADRVDCLLEYSTDLFDRDTVERLAGHLVTLLDAVTSAPDRPLAALELLSEQERDTLLHTWNDTAHDVPDTTFPALFEAQATRTPDRVALVCGDERRTFAELDREANRLAHRLVAQGAGPERVVAVALPRSAAAIVAMLAVFKAGAVYLAVDPMLPARRREQLVEDSGAVLVLDSPQETDGFPDTPVQTGLRPDHAAYIIYTSGSTGRPKGVQVEHRHLVNLLHNHRAGFVADAGGRPLRAALSAVFSFDTSWEGIVLMADGHELHVLTDDVRLDPDAFADYVATHRVDFLDLTPSYLRRLLPAGLLADTRHRPAVLMLGGEALDEPLWRELAALPDTAVHNFYGPTEVTVDALSARVAGERAVIGRPLWNLRAYVLDDRLRPAPVGVPGELHLAGAQVARGYLGRPGLTATRFVADPFGSAGTRMYRTGDVARWRSDGTVEYLGRADDQVKIRGYRIEPGEVEAALLGCAGVAEACVVAREDGGHPRLVGYVVPSGDDVRPADLRTELKRTLPDYLVPAAFVVLDRLPLAPTGKLDRRALPAPETGVDVDSAYQAPKGETEVRLAALWAEVLGAERVGAHDNFFGLGGDSILSIQLVSRARQAGLRFTTRDVFANQTVVELATVTGTADAEVLTTPVPSGPAPLTPIQSWFFATHGPRAHFTMSLLVELADVDRAALGTALSAVVAHHDALRTRFLSDGDGWRQVPTDATVDIETVDLGSVAGADVEARVAAAADAARASLDPAAGRVLRALLFDLGPDRPPRLLLVAHHLVVDGVSWRVLTDDLRTAYRQAVAGEPVRLAPVGTGFGEWAHRLGAHVLAGAFADEEPYWSALPEPTPLPTDHDGVATAATARTVTARLDRTTTTTLLRLAEERYRAHADEVLLTALGRALADWTGRETVGVTLEGHGREDVVPGVDLSRTVGWFTTQYPLVLTLPTGGWDATLKSVKEQVRALPRKGIGYGSPGKPLPELCFNYHGRWEDDADSQFRTCHEPTGAEVDPAAPLDFPLEINGLVERGELVLNWQYSTARHDERTVRSLADAMTAALRDLAAVCAAGGGRTPSDFPLARLTQEQVDAVAGDGSNVADLYPLTPLQAGMLFHSLVDPDGGAYVDQVRLVLDGVPDPVALEEAFRQTVARTPVLRTSVVWEGVEEPVQVVHREVDLTVAHHDLRGRPAAELAELVARDRAHRIDPAQTPLTRLTIARTGEDRVVLVWSTHHVLLDGWSTGQVFTEVVARHAAIGRGTPAALPARRPFRDYLGWLAAQDTEAADAYWHSVLAGFDTPVAVPYDRPPTQAHRTESSANVAVELDAAAVRDAAQRAGLTVNTLVQGAWALLLSRWAGTADVVFGSTVSGRPAELPGVEAMVGMFINTVPTRVAVDPRRVAREWLRELQTTQSEARRHDFLALTRVQSHADLAPGAALFDSVVVFENYPFEDVSTSDGLRVTEVHTVDTTNLPLTLSVNLADRVRFELAYDPALLDATTARRVSGWLLAIVTGLTQDMARPLGELPWLSTEDQALVPAPAHGLLPPTPLFHETFQRRAALTPDAVAVVFQDTRLTFAQVEAAANRLAHRLAEHGAGPETVVGLRLPRSADVVVAILGVFKTGAAYLPIDPGLPADRVEFLLDDARPVLVLDELGDLSAYPDTAPSAEVRPEHAAYVIYTSGSTGRPKGVVVDHANLAALHHDHSTELAELLTGPQRFALTAAFSFDTSLEGLLFLAEGHEVHVIDEDLRLDPPALVEHLRHEGVTAVDLTPTYATQLMAAGLADAGLRLVMIGGEAATDTLWRALAASDLAAVNYYGPTEVTVDATKAVVEGEHPLIGRPLRTVRAYVLDGELRPVPVGVPGELFLAGPQVARGYLNRPGLTASRFVADPFGLPGARVYRTGDRVRWTADGELDYLGRVDDQVKIRGFRVEPGEVAAVLRRLPGVRDAAVVARDDGAGTRLVAYLVGAADEPRAALAMTLPDYLVPAAFVTLDELPLTVSGKLDRRALPVPDLAAGLDTFVPPRTEAERVVAAAWADVLGLERVGAYDNFFALGGDSILSIRVVSRLRAAFGTQVSPRAVFEHPTVAALAAAIPGGDTTPIPVTGEGPAPMSFAQQRLWFLDRFEENGSEYVTPTMLRLTGDLDVTALTDALTELIARHESLRTTFDDGVQLVHDPSPADLALVDLTTDPARLDDVLATECTRPFDLRQGPLLRTTLVRLGATEHVLVLALHHIVTDGWSTAVLTEDLAALYRGAEPAPLPLRYRDFAAWQREQPEGSLDHWRTALAGVEPLDLPTDRPRPAVRTTSGAVHRFTLAGKELVELGRGRDSTLFVTLLTACQVLLARYSGQRDIAVGTVTAGRDRAELDRIVGFFVNTLVLRTTVEDTETFAGLLHRVRGTVLAAFANQEVPFERVVDALAPVRDPSRNPLFDVMVLLQNTPDEVPDLPGLAVSEVTPPVVTSTHDLTFEFQQSGDELLAGIEYNPDLFDATTITRLAHHLRVLLTAVAADPDRPLSTVDLADDVELARLLDEWQGDDLDGPHPLLPQVFAAQAARTPEAVAVVCGHVSRTFAEVDTESNRLAHWLLARGAGPERLVALRMPRSVDHVVAMLGVLRSGAGYVPVDPKLPADRQTFLLADTDPAVVLDALPDLAGLPDTAPDVAPHPGHRAYVIHTSGSTGVPKGVEVDHANLAALFATFRADLIDPLAGPDRLRYGQTSVFSFDTAVEGLLFLASGHELHVIDDDTRLDPVALTAYPLDVLDVTPAHARRLVAAGLLDTDLRAVTVGGEAVGADLWRELAGAGIAAHNFYGPTEATVDATHAEIAGDHPLIGRPLRTVRAYVLDDALRPVPVGVPGELYLAGPQVARGYLDLPALTARRFVADPFGAPGTRMYRTGDRVRWTTDGELDYLGRADDQVKIRGHRVEPGEVTAALLTHPDVRDAVVVPRAAGDHLRLVGYVVGGDPAELTTHLRATLPDYLVPAALVPLDRLPTTANGKVDHRTLPEPPTRPDAGYVAPAQGVATELAAIWATVLGVERVGAHDNFFALGGDSILSMQLVSTARAAGIRLTAKDVFVRQTVADLALVAVRDTGAATVADTGGPAPLTPIQRWFLTTHPPEHHAHYTMSMTVSVRPDVDVDRLRRALTAVVEHHAALRSRVTEITQKPLAARYVLDVVPGIDRDRAARAAQTSMWPAGGAVFRAVLFPGDDPVLFLTAHHLVVDAVSWRVLLADLERAYQDPDALGDRTVSFGHWARLLDEHVAAGGFDADLPYWQAVPAVPPLPFDHAGGRNTAATARTVTTTLTAAETDALLRGVPDAYRTQVNDVLLAALGRALADWTGESRVLLTLEGHGREDVLDGVDTSRTVGWFTSQFPVALDVPPADWGTVLKSVKESLRAVPRRGMSFEALRYLRSGDDLDHVPDPQVCVNYLGRFDDTATPDGLLRDTAEPLGQDVAPASPRSHLLDVTAAVENGRLRIEWEYSRELHDEATVRALADRTTAALREITAHCASHGGRTPSDYPLTTLTQSEVDGLVGDGRDVEDVYPLTPMQAGMLFHSLADGSGAYVTHTRVRLTGVDAHALGDAWQRVVDRTPILRTAFVWRGVGTPVQVVHRGVRVPVAYRPVTADEPGDLDPATAPLVRLVVDQVEPGTVDLLWTCHHLLLDGWSTSQVFADVLAEYASAGAAQARRPFRDYLAWLADQDTTAAEHHWRDTLAGITGRTPLPFDRPPVAAHESETTATVGLTLPAAGLERAARDHGLTVNTLVHGAWALLLARHSGERDVVFGTTVSGRPADLPGVESIVGMFINTVPTRVRVDRTARLVPWLRALQEAQAESRRFDFLSLSQVQACPDVPAGEPLFDSLVAFENYPIGAEQDGGPRVVSADSVETTNLALSLAAHVDGTDLRVELGYDPRLFDEGTAEAMTARLGRVVTAMASGLDRTLGELPVLSAAERDRVLVGWNGSATPPAPTTVVELFARQAAATPGAVAVTDGDRALTYASLDGLSNRLAHLLVSRGAGPERLVGLSLPRSADLVVAVLGVLKSGAGYLPLDPDYPAERIARTVADARPVTVLDALPDLTGQPAEPVSADVRPDHPAYVIYTSGSTGVPKGVVVPHANVTRLFAATDHWFGFDGDDVWALFHSYAFDFSVWELWGPLLRGGRLVVVPHAVSRDPRALLRLLAEERVTVLNQTPSAFYQLMAADTGEPLALRYVVFGGEALDLSRLAPWYRRRRDDAPVLVNMYGITETTVHVTYAALDAATAAAARGSVVGEPIPDLRTYVLDADLEPVPPGATGELYVAGAGLARGYLDRPGLTASRFVADPFGAPGTRMYRSGDLVRWTSDGVLEYLGRGDHQVKIRGFRIELGEVEAVLAADPEVAQVVVIDREDEPGHRRLVAYLVTTADPTAIRDRAARVLPAHMVPSVFVVVDWFPLTPNGKLDRRALPVPSAGGTDTYVPPRTEAEHAVAAVFTEVLGAERVGATDNFFSLGGDSIVAIRVVSRLRDALGVELSPLTLFTKPTVADLAAALGDRLAEPIPAVPDGVDQPLSFAQQRLWFLHQLEPGSTEYTVPLAVRLRGRLDVDALSDALTALVARHESLRTTCHEIDGRGVARVHPPGPVPVPVVDVTPDDLDAVLAAVEPFDLSTGPLFRPAVYRLGDDDHVLALTAHHVITDGWSAGVLAGDLASLYEARITGTQAELPALPVRYRDFAAWQRGRTEVVAEQLRHWRTVLAGVPVLELPTDRPRPPTHTTAGAQVGFTVSPRVAEALRAVASGQDGTLFMALVAACTVMLHRFSGQDDVAVGTVASGREHPDLRRVVGFFVNTIVLRTPVDARGSFAAHLGRVRETALAAFANQDVPFERVVDAVDPDRDPSRTPLFQAMVVLQNAAERATDFAGLRAEDVEHPVVTAGYDLTFEFHEPGDGSLDAVLTYNTDLFDAATARRFVTGLDRVLTAAAADPDEPVGAIDVVTGEERALVESWHEAGPDVRQVTLIELFRAQVTRTPHAPALIAGESVLTYAELSARVNRLGRVLAARGARPETVVALVLPRSPELIIAQLAVAAAGAAYLPVDPDYPADRKALMLADAAPVLVIDDPAQVTTDGLGIEPAVAELSNPAYVIYTSGSTGVPKGVVVTHEGLANFAFAEADRFAVRAGDRVLAFSSPSFDASVLELCLALPHGAAIVVPPPGPLVGDHLATVLADCRITHTLVPPVALATVPDTDLPDLATLVVGGDACTAALVRQWAPGRRLINAYGPTEATVVATWSQPLAPDRGTPPIGRPIWHTRAHVLDADLRQVPVGVPGELYVAGIGLARGYLGRAGLTASRFVANPHGVPGERMYRTGDLVRWNRDGELEFLGRADDQVKVRGFRIELGEVAAALREHPDVTDAVAAVRPDDAGHKRLAGYVVAGRELSGGELRDFLSARLPEYLVPTAFAVLDALPMSPNGKVDRRALPEPDLAAAAEFVAPTSPVETTLARVWADVLGIDRVGVTDNFFALGGDSILSVQVVARARRHGLHLTTKDLFHARTIVELARVVTVETGVEDHAEVTGPVPLTPIQHWFLAADREHPHHFNQAHHMELSAEPDLAALRTALDALLAHHDALRLRFHHDDAGWHQEHAPHEPVDVLEVHDVSSPDDPAVTELADAAHAGFDLATGPLLRAVLFRFADGLPRLLLVAHHFVVDGVSWRLLLDDLDTAYHQAGRGEPVDLGARTTSWQQWSTAQTELVASGGLDHELAYWRASGTGAELPCDRADGPVGTDAVEIALDAVDTDALLRAAPAAYRTRVNDVLLAALAWALARWTGHDRVAMTLEGHGREDVLDLDVSRTVGWFTTMFPVALTVPDGDWHTVVRDVRKQLRSLPGNGFGYGALRYLGTLDPPGPLPRLSFNYLGRFDSRAEEDDGLFGAALPVIGADHDPADVGEHLVDVVGEVADGSLSFVWYFRTDHFSRAAIEAVAADFAEALRGIAGAVR</sequence>
<dbReference type="InterPro" id="IPR020845">
    <property type="entry name" value="AMP-binding_CS"/>
</dbReference>
<feature type="domain" description="Carrier" evidence="7">
    <location>
        <begin position="972"/>
        <end position="1046"/>
    </location>
</feature>
<evidence type="ECO:0000313" key="8">
    <source>
        <dbReference type="EMBL" id="TDV57555.1"/>
    </source>
</evidence>
<evidence type="ECO:0000256" key="4">
    <source>
        <dbReference type="ARBA" id="ARBA00022553"/>
    </source>
</evidence>
<dbReference type="SMART" id="SM00823">
    <property type="entry name" value="PKS_PP"/>
    <property type="match status" value="5"/>
</dbReference>
<dbReference type="FunFam" id="2.30.38.10:FF:000001">
    <property type="entry name" value="Non-ribosomal peptide synthetase PvdI"/>
    <property type="match status" value="5"/>
</dbReference>
<dbReference type="NCBIfam" id="TIGR01720">
    <property type="entry name" value="NRPS-para261"/>
    <property type="match status" value="3"/>
</dbReference>